<keyword evidence="10" id="KW-0067">ATP-binding</keyword>
<organism evidence="13 14">
    <name type="scientific">Cognatilysobacter lacus</name>
    <dbReference type="NCBI Taxonomy" id="1643323"/>
    <lineage>
        <taxon>Bacteria</taxon>
        <taxon>Pseudomonadati</taxon>
        <taxon>Pseudomonadota</taxon>
        <taxon>Gammaproteobacteria</taxon>
        <taxon>Lysobacterales</taxon>
        <taxon>Lysobacteraceae</taxon>
        <taxon>Cognatilysobacter</taxon>
    </lineage>
</organism>
<name>A0A5D8Z3Y0_9GAMM</name>
<protein>
    <recommendedName>
        <fullName evidence="4">Tetraacyldisaccharide 4'-kinase</fullName>
        <ecNumber evidence="3">2.7.1.130</ecNumber>
    </recommendedName>
    <alternativeName>
        <fullName evidence="12">Lipid A 4'-kinase</fullName>
    </alternativeName>
</protein>
<evidence type="ECO:0000256" key="7">
    <source>
        <dbReference type="ARBA" id="ARBA00022679"/>
    </source>
</evidence>
<dbReference type="Pfam" id="PF02606">
    <property type="entry name" value="LpxK"/>
    <property type="match status" value="1"/>
</dbReference>
<keyword evidence="7" id="KW-0808">Transferase</keyword>
<reference evidence="13 14" key="1">
    <citation type="submission" date="2019-08" db="EMBL/GenBank/DDBJ databases">
        <title>Draft genome sequence of Lysobacter sp. UKS-15.</title>
        <authorList>
            <person name="Im W.-T."/>
        </authorList>
    </citation>
    <scope>NUCLEOTIDE SEQUENCE [LARGE SCALE GENOMIC DNA]</scope>
    <source>
        <strain evidence="13 14">UKS-15</strain>
    </source>
</reference>
<evidence type="ECO:0000313" key="14">
    <source>
        <dbReference type="Proteomes" id="UP000323164"/>
    </source>
</evidence>
<keyword evidence="5" id="KW-0444">Lipid biosynthesis</keyword>
<evidence type="ECO:0000256" key="12">
    <source>
        <dbReference type="ARBA" id="ARBA00029757"/>
    </source>
</evidence>
<gene>
    <name evidence="13" type="ORF">FW784_08300</name>
</gene>
<dbReference type="Proteomes" id="UP000323164">
    <property type="component" value="Unassembled WGS sequence"/>
</dbReference>
<evidence type="ECO:0000256" key="2">
    <source>
        <dbReference type="ARBA" id="ARBA00004870"/>
    </source>
</evidence>
<comment type="caution">
    <text evidence="13">The sequence shown here is derived from an EMBL/GenBank/DDBJ whole genome shotgun (WGS) entry which is preliminary data.</text>
</comment>
<evidence type="ECO:0000256" key="11">
    <source>
        <dbReference type="ARBA" id="ARBA00023098"/>
    </source>
</evidence>
<dbReference type="GO" id="GO:0009029">
    <property type="term" value="F:lipid-A 4'-kinase activity"/>
    <property type="evidence" value="ECO:0007669"/>
    <property type="project" value="UniProtKB-EC"/>
</dbReference>
<comment type="function">
    <text evidence="1">Transfers the gamma-phosphate of ATP to the 4'-position of a tetraacyldisaccharide 1-phosphate intermediate (termed DS-1-P) to form tetraacyldisaccharide 1,4'-bis-phosphate (lipid IVA).</text>
</comment>
<keyword evidence="6" id="KW-0441">Lipid A biosynthesis</keyword>
<dbReference type="EMBL" id="VTRV01000077">
    <property type="protein sequence ID" value="TZF89668.1"/>
    <property type="molecule type" value="Genomic_DNA"/>
</dbReference>
<dbReference type="GO" id="GO:0009245">
    <property type="term" value="P:lipid A biosynthetic process"/>
    <property type="evidence" value="ECO:0007669"/>
    <property type="project" value="UniProtKB-KW"/>
</dbReference>
<evidence type="ECO:0000256" key="3">
    <source>
        <dbReference type="ARBA" id="ARBA00012071"/>
    </source>
</evidence>
<keyword evidence="9 13" id="KW-0418">Kinase</keyword>
<evidence type="ECO:0000256" key="5">
    <source>
        <dbReference type="ARBA" id="ARBA00022516"/>
    </source>
</evidence>
<proteinExistence type="predicted"/>
<keyword evidence="14" id="KW-1185">Reference proteome</keyword>
<feature type="non-terminal residue" evidence="13">
    <location>
        <position position="87"/>
    </location>
</feature>
<evidence type="ECO:0000256" key="9">
    <source>
        <dbReference type="ARBA" id="ARBA00022777"/>
    </source>
</evidence>
<dbReference type="UniPathway" id="UPA00359">
    <property type="reaction ID" value="UER00482"/>
</dbReference>
<dbReference type="PANTHER" id="PTHR42724">
    <property type="entry name" value="TETRAACYLDISACCHARIDE 4'-KINASE"/>
    <property type="match status" value="1"/>
</dbReference>
<sequence length="87" mass="9242">MARIPGYWYGGGRVPLSARAVAALYEFVTRLRMALYTQRLLSATRAGVPVVVVGNITAGGTGKTPLTIALLERLRDAGWNPGVATRG</sequence>
<dbReference type="RefSeq" id="WP_187770733.1">
    <property type="nucleotide sequence ID" value="NZ_VTRV01000077.1"/>
</dbReference>
<dbReference type="AlphaFoldDB" id="A0A5D8Z3Y0"/>
<keyword evidence="11" id="KW-0443">Lipid metabolism</keyword>
<comment type="pathway">
    <text evidence="2">Glycolipid biosynthesis; lipid IV(A) biosynthesis; lipid IV(A) from (3R)-3-hydroxytetradecanoyl-[acyl-carrier-protein] and UDP-N-acetyl-alpha-D-glucosamine: step 6/6.</text>
</comment>
<keyword evidence="8" id="KW-0547">Nucleotide-binding</keyword>
<dbReference type="GO" id="GO:0005524">
    <property type="term" value="F:ATP binding"/>
    <property type="evidence" value="ECO:0007669"/>
    <property type="project" value="UniProtKB-KW"/>
</dbReference>
<dbReference type="PANTHER" id="PTHR42724:SF1">
    <property type="entry name" value="TETRAACYLDISACCHARIDE 4'-KINASE, MITOCHONDRIAL-RELATED"/>
    <property type="match status" value="1"/>
</dbReference>
<dbReference type="EC" id="2.7.1.130" evidence="3"/>
<dbReference type="GO" id="GO:0009244">
    <property type="term" value="P:lipopolysaccharide core region biosynthetic process"/>
    <property type="evidence" value="ECO:0007669"/>
    <property type="project" value="TreeGrafter"/>
</dbReference>
<evidence type="ECO:0000256" key="8">
    <source>
        <dbReference type="ARBA" id="ARBA00022741"/>
    </source>
</evidence>
<evidence type="ECO:0000256" key="10">
    <source>
        <dbReference type="ARBA" id="ARBA00022840"/>
    </source>
</evidence>
<evidence type="ECO:0000256" key="6">
    <source>
        <dbReference type="ARBA" id="ARBA00022556"/>
    </source>
</evidence>
<evidence type="ECO:0000256" key="1">
    <source>
        <dbReference type="ARBA" id="ARBA00002274"/>
    </source>
</evidence>
<evidence type="ECO:0000313" key="13">
    <source>
        <dbReference type="EMBL" id="TZF89668.1"/>
    </source>
</evidence>
<evidence type="ECO:0000256" key="4">
    <source>
        <dbReference type="ARBA" id="ARBA00016436"/>
    </source>
</evidence>
<dbReference type="GO" id="GO:0005886">
    <property type="term" value="C:plasma membrane"/>
    <property type="evidence" value="ECO:0007669"/>
    <property type="project" value="TreeGrafter"/>
</dbReference>
<dbReference type="InterPro" id="IPR003758">
    <property type="entry name" value="LpxK"/>
</dbReference>
<accession>A0A5D8Z3Y0</accession>